<accession>A0ABN2AWB3</accession>
<proteinExistence type="predicted"/>
<gene>
    <name evidence="1" type="ORF">GCM10009827_049500</name>
</gene>
<reference evidence="1 2" key="1">
    <citation type="journal article" date="2019" name="Int. J. Syst. Evol. Microbiol.">
        <title>The Global Catalogue of Microorganisms (GCM) 10K type strain sequencing project: providing services to taxonomists for standard genome sequencing and annotation.</title>
        <authorList>
            <consortium name="The Broad Institute Genomics Platform"/>
            <consortium name="The Broad Institute Genome Sequencing Center for Infectious Disease"/>
            <person name="Wu L."/>
            <person name="Ma J."/>
        </authorList>
    </citation>
    <scope>NUCLEOTIDE SEQUENCE [LARGE SCALE GENOMIC DNA]</scope>
    <source>
        <strain evidence="1 2">JCM 15933</strain>
    </source>
</reference>
<keyword evidence="2" id="KW-1185">Reference proteome</keyword>
<comment type="caution">
    <text evidence="1">The sequence shown here is derived from an EMBL/GenBank/DDBJ whole genome shotgun (WGS) entry which is preliminary data.</text>
</comment>
<protein>
    <recommendedName>
        <fullName evidence="3">Thymidylate kinase</fullName>
    </recommendedName>
</protein>
<dbReference type="RefSeq" id="WP_344504451.1">
    <property type="nucleotide sequence ID" value="NZ_BAAAQD010000010.1"/>
</dbReference>
<dbReference type="InterPro" id="IPR027417">
    <property type="entry name" value="P-loop_NTPase"/>
</dbReference>
<organism evidence="1 2">
    <name type="scientific">Dactylosporangium maewongense</name>
    <dbReference type="NCBI Taxonomy" id="634393"/>
    <lineage>
        <taxon>Bacteria</taxon>
        <taxon>Bacillati</taxon>
        <taxon>Actinomycetota</taxon>
        <taxon>Actinomycetes</taxon>
        <taxon>Micromonosporales</taxon>
        <taxon>Micromonosporaceae</taxon>
        <taxon>Dactylosporangium</taxon>
    </lineage>
</organism>
<evidence type="ECO:0008006" key="3">
    <source>
        <dbReference type="Google" id="ProtNLM"/>
    </source>
</evidence>
<name>A0ABN2AWB3_9ACTN</name>
<dbReference type="Proteomes" id="UP001501470">
    <property type="component" value="Unassembled WGS sequence"/>
</dbReference>
<dbReference type="Gene3D" id="3.40.50.300">
    <property type="entry name" value="P-loop containing nucleotide triphosphate hydrolases"/>
    <property type="match status" value="1"/>
</dbReference>
<dbReference type="SUPFAM" id="SSF52540">
    <property type="entry name" value="P-loop containing nucleoside triphosphate hydrolases"/>
    <property type="match status" value="1"/>
</dbReference>
<evidence type="ECO:0000313" key="1">
    <source>
        <dbReference type="EMBL" id="GAA1526756.1"/>
    </source>
</evidence>
<sequence length="209" mass="22804">MTDFWVLLGPDFAGKSSALARVRDEVGWQVVSHDDAFLDAHPLVRTLRGCWVDEALRHAGTRYSAELVLTVLHAVILHQRDELLRRAGTAGPVVMDSYYYKVLAACTLLGVTHEPTFAAWRAMPQPAGVVYLDVPPEVTWQRSGEGARATAFEHYGPAATRDGFVRMQRDLRTAMLAEIRDLPVTVLDATAGPDAVLAKVAAAIGAPRC</sequence>
<evidence type="ECO:0000313" key="2">
    <source>
        <dbReference type="Proteomes" id="UP001501470"/>
    </source>
</evidence>
<dbReference type="EMBL" id="BAAAQD010000010">
    <property type="protein sequence ID" value="GAA1526756.1"/>
    <property type="molecule type" value="Genomic_DNA"/>
</dbReference>